<evidence type="ECO:0000313" key="9">
    <source>
        <dbReference type="EMBL" id="SFI37918.1"/>
    </source>
</evidence>
<dbReference type="GO" id="GO:0003955">
    <property type="term" value="F:NAD(P)H dehydrogenase (quinone) activity"/>
    <property type="evidence" value="ECO:0007669"/>
    <property type="project" value="TreeGrafter"/>
</dbReference>
<name>A0A1I3HQ62_9FLAO</name>
<keyword evidence="2" id="KW-0285">Flavoprotein</keyword>
<keyword evidence="5" id="KW-0547">Nucleotide-binding</keyword>
<protein>
    <submittedName>
        <fullName evidence="9">Pyruvate/2-oxoglutarate dehydrogenase complex, dihydrolipoamide dehydrogenase (E3) component</fullName>
    </submittedName>
</protein>
<gene>
    <name evidence="9" type="ORF">SAMN05443292_2337</name>
</gene>
<keyword evidence="3 5" id="KW-0274">FAD</keyword>
<dbReference type="InterPro" id="IPR004099">
    <property type="entry name" value="Pyr_nucl-diS_OxRdtase_dimer"/>
</dbReference>
<dbReference type="Gene3D" id="3.50.50.60">
    <property type="entry name" value="FAD/NAD(P)-binding domain"/>
    <property type="match status" value="2"/>
</dbReference>
<feature type="binding site" evidence="5">
    <location>
        <begin position="182"/>
        <end position="189"/>
    </location>
    <ligand>
        <name>NAD(+)</name>
        <dbReference type="ChEBI" id="CHEBI:57540"/>
    </ligand>
</feature>
<dbReference type="AlphaFoldDB" id="A0A1I3HQ62"/>
<dbReference type="PRINTS" id="PR00368">
    <property type="entry name" value="FADPNR"/>
</dbReference>
<dbReference type="EMBL" id="FOQT01000004">
    <property type="protein sequence ID" value="SFI37918.1"/>
    <property type="molecule type" value="Genomic_DNA"/>
</dbReference>
<dbReference type="Pfam" id="PF02852">
    <property type="entry name" value="Pyr_redox_dim"/>
    <property type="match status" value="1"/>
</dbReference>
<dbReference type="InterPro" id="IPR016156">
    <property type="entry name" value="FAD/NAD-linked_Rdtase_dimer_sf"/>
</dbReference>
<dbReference type="PRINTS" id="PR00411">
    <property type="entry name" value="PNDRDTASEI"/>
</dbReference>
<evidence type="ECO:0000313" key="10">
    <source>
        <dbReference type="Proteomes" id="UP000198931"/>
    </source>
</evidence>
<feature type="active site" description="Proton acceptor" evidence="4">
    <location>
        <position position="446"/>
    </location>
</feature>
<evidence type="ECO:0000256" key="3">
    <source>
        <dbReference type="ARBA" id="ARBA00022827"/>
    </source>
</evidence>
<feature type="binding site" evidence="5">
    <location>
        <position position="52"/>
    </location>
    <ligand>
        <name>FAD</name>
        <dbReference type="ChEBI" id="CHEBI:57692"/>
    </ligand>
</feature>
<dbReference type="InterPro" id="IPR036188">
    <property type="entry name" value="FAD/NAD-bd_sf"/>
</dbReference>
<evidence type="ECO:0000256" key="1">
    <source>
        <dbReference type="ARBA" id="ARBA00007532"/>
    </source>
</evidence>
<dbReference type="OrthoDB" id="9800167at2"/>
<dbReference type="GO" id="GO:0050660">
    <property type="term" value="F:flavin adenine dinucleotide binding"/>
    <property type="evidence" value="ECO:0007669"/>
    <property type="project" value="TreeGrafter"/>
</dbReference>
<dbReference type="Pfam" id="PF07992">
    <property type="entry name" value="Pyr_redox_2"/>
    <property type="match status" value="1"/>
</dbReference>
<sequence length="475" mass="52295">MIKKDAILIGSGQANVPFAKKLSEAGWKIVMIEKSVEKLGGVCLNVGCTPTKTLIASAKVMHDIKVAGKHGISVSDLDINFKKTQQRKDAIVEEGKKGMIKRMGEVKNLEIVYGKGSFKDKNTVIVKMENGKEKEFSAPYIFIDAGARPAIPKIKNLDKIKYYDSTGILELKEIPKKLIVVGGGYIGLELGQMYSRFGSKVTILDNSSTIMSHEDEDVTKPLQEILEKEGMNFILNSFVEKVSENGKNVSVTYKIKGKEHSITGSHLLVVTGRISNADTLNTKAAGIKLDEKGFIKVNSKLETNVKNIFAMGDINGGPQFTHISYNDFVIMTENILHKGKRTTKGRIVPYTMFTDPQVGRVGLSENQAKKQKLDYSVIKIAGERITRGKETAQTQGPWKAVIDNKSGQILGASIVCTEGGEIATVLQMAMLGKIPADYFPTGIFAHPTYSESLNTLFSQIYTLNKNKNFLKKTFK</sequence>
<feature type="binding site" evidence="5">
    <location>
        <position position="116"/>
    </location>
    <ligand>
        <name>FAD</name>
        <dbReference type="ChEBI" id="CHEBI:57692"/>
    </ligand>
</feature>
<dbReference type="RefSeq" id="WP_090080763.1">
    <property type="nucleotide sequence ID" value="NZ_FOQT01000004.1"/>
</dbReference>
<evidence type="ECO:0000259" key="7">
    <source>
        <dbReference type="Pfam" id="PF02852"/>
    </source>
</evidence>
<dbReference type="SUPFAM" id="SSF51905">
    <property type="entry name" value="FAD/NAD(P)-binding domain"/>
    <property type="match status" value="1"/>
</dbReference>
<feature type="binding site" evidence="5">
    <location>
        <position position="272"/>
    </location>
    <ligand>
        <name>NAD(+)</name>
        <dbReference type="ChEBI" id="CHEBI:57540"/>
    </ligand>
</feature>
<dbReference type="PANTHER" id="PTHR43014">
    <property type="entry name" value="MERCURIC REDUCTASE"/>
    <property type="match status" value="1"/>
</dbReference>
<comment type="similarity">
    <text evidence="1">Belongs to the class-I pyridine nucleotide-disulfide oxidoreductase family.</text>
</comment>
<feature type="domain" description="Pyridine nucleotide-disulphide oxidoreductase dimerisation" evidence="7">
    <location>
        <begin position="348"/>
        <end position="455"/>
    </location>
</feature>
<feature type="disulfide bond" description="Redox-active" evidence="6">
    <location>
        <begin position="43"/>
        <end position="48"/>
    </location>
</feature>
<reference evidence="9 10" key="1">
    <citation type="submission" date="2016-10" db="EMBL/GenBank/DDBJ databases">
        <authorList>
            <person name="de Groot N.N."/>
        </authorList>
    </citation>
    <scope>NUCLEOTIDE SEQUENCE [LARGE SCALE GENOMIC DNA]</scope>
    <source>
        <strain evidence="9 10">DSM 26000</strain>
    </source>
</reference>
<dbReference type="PANTHER" id="PTHR43014:SF4">
    <property type="entry name" value="PYRIDINE NUCLEOTIDE-DISULFIDE OXIDOREDUCTASE RCLA-RELATED"/>
    <property type="match status" value="1"/>
</dbReference>
<evidence type="ECO:0000256" key="6">
    <source>
        <dbReference type="PIRSR" id="PIRSR000350-4"/>
    </source>
</evidence>
<feature type="domain" description="FAD/NAD(P)-binding" evidence="8">
    <location>
        <begin position="5"/>
        <end position="324"/>
    </location>
</feature>
<evidence type="ECO:0000256" key="2">
    <source>
        <dbReference type="ARBA" id="ARBA00022630"/>
    </source>
</evidence>
<evidence type="ECO:0000259" key="8">
    <source>
        <dbReference type="Pfam" id="PF07992"/>
    </source>
</evidence>
<dbReference type="InterPro" id="IPR023753">
    <property type="entry name" value="FAD/NAD-binding_dom"/>
</dbReference>
<evidence type="ECO:0000256" key="4">
    <source>
        <dbReference type="PIRSR" id="PIRSR000350-2"/>
    </source>
</evidence>
<dbReference type="PIRSF" id="PIRSF000350">
    <property type="entry name" value="Mercury_reductase_MerA"/>
    <property type="match status" value="1"/>
</dbReference>
<feature type="binding site" evidence="5">
    <location>
        <position position="313"/>
    </location>
    <ligand>
        <name>FAD</name>
        <dbReference type="ChEBI" id="CHEBI:57692"/>
    </ligand>
</feature>
<dbReference type="InterPro" id="IPR001100">
    <property type="entry name" value="Pyr_nuc-diS_OxRdtase"/>
</dbReference>
<dbReference type="Gene3D" id="3.30.390.30">
    <property type="match status" value="1"/>
</dbReference>
<keyword evidence="10" id="KW-1185">Reference proteome</keyword>
<organism evidence="9 10">
    <name type="scientific">Halpernia frigidisoli</name>
    <dbReference type="NCBI Taxonomy" id="1125876"/>
    <lineage>
        <taxon>Bacteria</taxon>
        <taxon>Pseudomonadati</taxon>
        <taxon>Bacteroidota</taxon>
        <taxon>Flavobacteriia</taxon>
        <taxon>Flavobacteriales</taxon>
        <taxon>Weeksellaceae</taxon>
        <taxon>Chryseobacterium group</taxon>
        <taxon>Halpernia</taxon>
    </lineage>
</organism>
<accession>A0A1I3HQ62</accession>
<evidence type="ECO:0000256" key="5">
    <source>
        <dbReference type="PIRSR" id="PIRSR000350-3"/>
    </source>
</evidence>
<keyword evidence="5" id="KW-0520">NAD</keyword>
<keyword evidence="9" id="KW-0670">Pyruvate</keyword>
<comment type="cofactor">
    <cofactor evidence="5">
        <name>FAD</name>
        <dbReference type="ChEBI" id="CHEBI:57692"/>
    </cofactor>
    <text evidence="5">Binds 1 FAD per subunit.</text>
</comment>
<proteinExistence type="inferred from homology"/>
<dbReference type="STRING" id="1125876.SAMN05443292_2337"/>
<dbReference type="SUPFAM" id="SSF55424">
    <property type="entry name" value="FAD/NAD-linked reductases, dimerisation (C-terminal) domain"/>
    <property type="match status" value="1"/>
</dbReference>
<dbReference type="Proteomes" id="UP000198931">
    <property type="component" value="Unassembled WGS sequence"/>
</dbReference>